<dbReference type="InterPro" id="IPR009959">
    <property type="entry name" value="Cyclase_SnoaL-like"/>
</dbReference>
<keyword evidence="2" id="KW-1185">Reference proteome</keyword>
<dbReference type="SUPFAM" id="SSF54427">
    <property type="entry name" value="NTF2-like"/>
    <property type="match status" value="1"/>
</dbReference>
<evidence type="ECO:0000313" key="1">
    <source>
        <dbReference type="EMBL" id="MEJ2869102.1"/>
    </source>
</evidence>
<dbReference type="Gene3D" id="3.10.450.50">
    <property type="match status" value="1"/>
</dbReference>
<dbReference type="InterPro" id="IPR032710">
    <property type="entry name" value="NTF2-like_dom_sf"/>
</dbReference>
<dbReference type="Pfam" id="PF07366">
    <property type="entry name" value="SnoaL"/>
    <property type="match status" value="1"/>
</dbReference>
<reference evidence="1 2" key="1">
    <citation type="submission" date="2024-03" db="EMBL/GenBank/DDBJ databases">
        <title>Actinomycetospora sp. OC33-EN08, a novel actinomycete isolated from wild orchid (Aerides multiflora).</title>
        <authorList>
            <person name="Suriyachadkun C."/>
        </authorList>
    </citation>
    <scope>NUCLEOTIDE SEQUENCE [LARGE SCALE GENOMIC DNA]</scope>
    <source>
        <strain evidence="1 2">OC33-EN08</strain>
    </source>
</reference>
<evidence type="ECO:0000313" key="2">
    <source>
        <dbReference type="Proteomes" id="UP001385809"/>
    </source>
</evidence>
<dbReference type="EMBL" id="JBBEGN010000006">
    <property type="protein sequence ID" value="MEJ2869102.1"/>
    <property type="molecule type" value="Genomic_DNA"/>
</dbReference>
<gene>
    <name evidence="1" type="ORF">WCD74_15115</name>
</gene>
<proteinExistence type="predicted"/>
<sequence>MGGTSDLEQRYRDYLGCLNARRFDDLGAHVGEDVLHNGVRLGLGGYRAMLENDVGTVPDLVFDVRLLVATGDTVGAILGFECTPVREFRGLPPTGRAISFTEHVFYRYRGGTIAQVWSLLDDAAIRAQLS</sequence>
<comment type="caution">
    <text evidence="1">The sequence shown here is derived from an EMBL/GenBank/DDBJ whole genome shotgun (WGS) entry which is preliminary data.</text>
</comment>
<dbReference type="PANTHER" id="PTHR38436">
    <property type="entry name" value="POLYKETIDE CYCLASE SNOAL-LIKE DOMAIN"/>
    <property type="match status" value="1"/>
</dbReference>
<organism evidence="1 2">
    <name type="scientific">Actinomycetospora aurantiaca</name>
    <dbReference type="NCBI Taxonomy" id="3129233"/>
    <lineage>
        <taxon>Bacteria</taxon>
        <taxon>Bacillati</taxon>
        <taxon>Actinomycetota</taxon>
        <taxon>Actinomycetes</taxon>
        <taxon>Pseudonocardiales</taxon>
        <taxon>Pseudonocardiaceae</taxon>
        <taxon>Actinomycetospora</taxon>
    </lineage>
</organism>
<dbReference type="Proteomes" id="UP001385809">
    <property type="component" value="Unassembled WGS sequence"/>
</dbReference>
<name>A0ABU8MP55_9PSEU</name>
<dbReference type="RefSeq" id="WP_337695680.1">
    <property type="nucleotide sequence ID" value="NZ_JBBEGN010000006.1"/>
</dbReference>
<dbReference type="PANTHER" id="PTHR38436:SF1">
    <property type="entry name" value="ESTER CYCLASE"/>
    <property type="match status" value="1"/>
</dbReference>
<protein>
    <submittedName>
        <fullName evidence="1">Ester cyclase</fullName>
    </submittedName>
</protein>
<accession>A0ABU8MP55</accession>